<evidence type="ECO:0000313" key="5">
    <source>
        <dbReference type="EMBL" id="KOB52068.1"/>
    </source>
</evidence>
<feature type="domain" description="Origin recognition complex subunit 2 RecA-like" evidence="4">
    <location>
        <begin position="65"/>
        <end position="186"/>
    </location>
</feature>
<dbReference type="AlphaFoldDB" id="A0A0L7K302"/>
<dbReference type="GO" id="GO:0006260">
    <property type="term" value="P:DNA replication"/>
    <property type="evidence" value="ECO:0007669"/>
    <property type="project" value="UniProtKB-UniRule"/>
</dbReference>
<proteinExistence type="inferred from homology"/>
<dbReference type="Proteomes" id="UP000037510">
    <property type="component" value="Unassembled WGS sequence"/>
</dbReference>
<dbReference type="GO" id="GO:0003688">
    <property type="term" value="F:DNA replication origin binding"/>
    <property type="evidence" value="ECO:0007669"/>
    <property type="project" value="UniProtKB-UniRule"/>
</dbReference>
<evidence type="ECO:0000256" key="3">
    <source>
        <dbReference type="SAM" id="MobiDB-lite"/>
    </source>
</evidence>
<evidence type="ECO:0000256" key="2">
    <source>
        <dbReference type="RuleBase" id="RU368084"/>
    </source>
</evidence>
<gene>
    <name evidence="5" type="ORF">OBRU01_26568</name>
</gene>
<dbReference type="PANTHER" id="PTHR14052:SF0">
    <property type="entry name" value="ORIGIN RECOGNITION COMPLEX SUBUNIT 2"/>
    <property type="match status" value="1"/>
</dbReference>
<comment type="caution">
    <text evidence="5">The sequence shown here is derived from an EMBL/GenBank/DDBJ whole genome shotgun (WGS) entry which is preliminary data.</text>
</comment>
<dbReference type="GO" id="GO:0005664">
    <property type="term" value="C:nuclear origin of replication recognition complex"/>
    <property type="evidence" value="ECO:0007669"/>
    <property type="project" value="UniProtKB-UniRule"/>
</dbReference>
<comment type="function">
    <text evidence="2">Component of the origin recognition complex (ORC) that binds origins of replication. DNA-binding is ATP-dependent. ORC is required to assemble the pre-replication complex necessary to initiate DNA replication.</text>
</comment>
<accession>A0A0L7K302</accession>
<organism evidence="5 6">
    <name type="scientific">Operophtera brumata</name>
    <name type="common">Winter moth</name>
    <name type="synonym">Phalaena brumata</name>
    <dbReference type="NCBI Taxonomy" id="104452"/>
    <lineage>
        <taxon>Eukaryota</taxon>
        <taxon>Metazoa</taxon>
        <taxon>Ecdysozoa</taxon>
        <taxon>Arthropoda</taxon>
        <taxon>Hexapoda</taxon>
        <taxon>Insecta</taxon>
        <taxon>Pterygota</taxon>
        <taxon>Neoptera</taxon>
        <taxon>Endopterygota</taxon>
        <taxon>Lepidoptera</taxon>
        <taxon>Glossata</taxon>
        <taxon>Ditrysia</taxon>
        <taxon>Geometroidea</taxon>
        <taxon>Geometridae</taxon>
        <taxon>Larentiinae</taxon>
        <taxon>Operophtera</taxon>
    </lineage>
</organism>
<dbReference type="PANTHER" id="PTHR14052">
    <property type="entry name" value="ORIGIN RECOGNITION COMPLEX SUBUNIT 2"/>
    <property type="match status" value="1"/>
</dbReference>
<feature type="compositionally biased region" description="Polar residues" evidence="3">
    <location>
        <begin position="42"/>
        <end position="55"/>
    </location>
</feature>
<feature type="region of interest" description="Disordered" evidence="3">
    <location>
        <begin position="22"/>
        <end position="55"/>
    </location>
</feature>
<dbReference type="STRING" id="104452.A0A0L7K302"/>
<comment type="subunit">
    <text evidence="2">Component of the origin recognition complex (ORC).</text>
</comment>
<dbReference type="InterPro" id="IPR007220">
    <property type="entry name" value="ORC2"/>
</dbReference>
<dbReference type="EMBL" id="JTDY01013923">
    <property type="protein sequence ID" value="KOB52068.1"/>
    <property type="molecule type" value="Genomic_DNA"/>
</dbReference>
<protein>
    <recommendedName>
        <fullName evidence="1 2">Origin recognition complex subunit 2</fullName>
    </recommendedName>
</protein>
<keyword evidence="6" id="KW-1185">Reference proteome</keyword>
<feature type="compositionally biased region" description="Polar residues" evidence="3">
    <location>
        <begin position="22"/>
        <end position="31"/>
    </location>
</feature>
<evidence type="ECO:0000256" key="1">
    <source>
        <dbReference type="ARBA" id="ARBA00019080"/>
    </source>
</evidence>
<name>A0A0L7K302_OPEBR</name>
<dbReference type="InterPro" id="IPR056772">
    <property type="entry name" value="RecA-like_ORC2"/>
</dbReference>
<feature type="non-terminal residue" evidence="5">
    <location>
        <position position="186"/>
    </location>
</feature>
<reference evidence="5 6" key="1">
    <citation type="journal article" date="2015" name="Genome Biol. Evol.">
        <title>The genome of winter moth (Operophtera brumata) provides a genomic perspective on sexual dimorphism and phenology.</title>
        <authorList>
            <person name="Derks M.F."/>
            <person name="Smit S."/>
            <person name="Salis L."/>
            <person name="Schijlen E."/>
            <person name="Bossers A."/>
            <person name="Mateman C."/>
            <person name="Pijl A.S."/>
            <person name="de Ridder D."/>
            <person name="Groenen M.A."/>
            <person name="Visser M.E."/>
            <person name="Megens H.J."/>
        </authorList>
    </citation>
    <scope>NUCLEOTIDE SEQUENCE [LARGE SCALE GENOMIC DNA]</scope>
    <source>
        <strain evidence="5">WM2013NL</strain>
        <tissue evidence="5">Head and thorax</tissue>
    </source>
</reference>
<evidence type="ECO:0000259" key="4">
    <source>
        <dbReference type="Pfam" id="PF04084"/>
    </source>
</evidence>
<comment type="subcellular location">
    <subcellularLocation>
        <location evidence="2">Nucleus</location>
    </subcellularLocation>
</comment>
<evidence type="ECO:0000313" key="6">
    <source>
        <dbReference type="Proteomes" id="UP000037510"/>
    </source>
</evidence>
<keyword evidence="2" id="KW-0539">Nucleus</keyword>
<dbReference type="Pfam" id="PF04084">
    <property type="entry name" value="RecA-like_ORC2"/>
    <property type="match status" value="1"/>
</dbReference>
<keyword evidence="2" id="KW-0235">DNA replication</keyword>
<comment type="similarity">
    <text evidence="2">Belongs to the ORC2 family.</text>
</comment>
<sequence>MFRFKSRHTKLDLQNKVNSVISNTPKVTDSPKTPRKTVLSRARQNSTKNESQDIQLSNEHQTKLMELNNTYSSLFNRWLYVLSENFNIILYGIGSKRTVLHQFQTEKLSDFPCIVVNGFFPSLTIKSIIESIVVDLLENTHVPSNVGDVVNLIDTQLTEKGVDVFLIIHNIDGAMLRNAKAQATLA</sequence>